<gene>
    <name evidence="4" type="ORF">ABT276_30695</name>
</gene>
<feature type="transmembrane region" description="Helical" evidence="2">
    <location>
        <begin position="365"/>
        <end position="388"/>
    </location>
</feature>
<evidence type="ECO:0000256" key="2">
    <source>
        <dbReference type="SAM" id="Phobius"/>
    </source>
</evidence>
<dbReference type="Gene3D" id="1.10.101.10">
    <property type="entry name" value="PGBD-like superfamily/PGBD"/>
    <property type="match status" value="1"/>
</dbReference>
<sequence>MTGSRCPECARPRNRDGSAAPGCNCAERVGAALRAERDADIAAAENFDPLRIRPYVTLGSLQGAAEASGDPATGPGRPVASPDGSAPFAGGAPVPTHPAGVASAPAAGPSPLPDTAGIGPGPLPGAPTAGPGPLPGMAPLPTAGPGPLPGTAGPGPLPGTAPLPSATAPAPLSSTTGGSGPGPETVPLPRHPGGAGSGPGRPAPSDGFAPYADGATPAPQTVSAPGGTAGGGHAQPGAGAAHRGGFAPVVDGTPAPGTHAAAPVPGAETAVLPPLGDPGAAGYGPADSGAGTAHQEEYQGGGPPGPMPPPAAPGDPRAGSAAATVGDTTAPAWGGGAGPVPDAPDELELYVADPGAQPRPRRRGFAGIAVGAAALAVAGTAAFAGGLFSGGDERDRALPPDTRSSAPSASAVPDAPAESVSPTGSASAAPSESASASPSTSPSPSPSRATPSAAPGAADAPAAPSAPPSTAQATGTVSEAPSQRPGGGGTLRRGDSGPAVAELQSRLRQLGLYPHDEADGRFDEDVEQAVKLYQWDRGIDRDPLGVYGPHTRRALEAETGWA</sequence>
<feature type="region of interest" description="Disordered" evidence="1">
    <location>
        <begin position="1"/>
        <end position="23"/>
    </location>
</feature>
<evidence type="ECO:0000313" key="4">
    <source>
        <dbReference type="EMBL" id="MER6617612.1"/>
    </source>
</evidence>
<keyword evidence="2" id="KW-0472">Membrane</keyword>
<feature type="compositionally biased region" description="Low complexity" evidence="1">
    <location>
        <begin position="252"/>
        <end position="291"/>
    </location>
</feature>
<feature type="region of interest" description="Disordered" evidence="1">
    <location>
        <begin position="385"/>
        <end position="503"/>
    </location>
</feature>
<dbReference type="RefSeq" id="WP_351978669.1">
    <property type="nucleotide sequence ID" value="NZ_JBEPBX010000041.1"/>
</dbReference>
<feature type="domain" description="Peptidoglycan binding-like" evidence="3">
    <location>
        <begin position="496"/>
        <end position="555"/>
    </location>
</feature>
<feature type="compositionally biased region" description="Pro residues" evidence="1">
    <location>
        <begin position="303"/>
        <end position="313"/>
    </location>
</feature>
<reference evidence="4 5" key="1">
    <citation type="submission" date="2024-06" db="EMBL/GenBank/DDBJ databases">
        <title>The Natural Products Discovery Center: Release of the First 8490 Sequenced Strains for Exploring Actinobacteria Biosynthetic Diversity.</title>
        <authorList>
            <person name="Kalkreuter E."/>
            <person name="Kautsar S.A."/>
            <person name="Yang D."/>
            <person name="Bader C.D."/>
            <person name="Teijaro C.N."/>
            <person name="Fluegel L."/>
            <person name="Davis C.M."/>
            <person name="Simpson J.R."/>
            <person name="Lauterbach L."/>
            <person name="Steele A.D."/>
            <person name="Gui C."/>
            <person name="Meng S."/>
            <person name="Li G."/>
            <person name="Viehrig K."/>
            <person name="Ye F."/>
            <person name="Su P."/>
            <person name="Kiefer A.F."/>
            <person name="Nichols A."/>
            <person name="Cepeda A.J."/>
            <person name="Yan W."/>
            <person name="Fan B."/>
            <person name="Jiang Y."/>
            <person name="Adhikari A."/>
            <person name="Zheng C.-J."/>
            <person name="Schuster L."/>
            <person name="Cowan T.M."/>
            <person name="Smanski M.J."/>
            <person name="Chevrette M.G."/>
            <person name="De Carvalho L.P.S."/>
            <person name="Shen B."/>
        </authorList>
    </citation>
    <scope>NUCLEOTIDE SEQUENCE [LARGE SCALE GENOMIC DNA]</scope>
    <source>
        <strain evidence="4 5">NPDC000837</strain>
    </source>
</reference>
<dbReference type="InterPro" id="IPR036365">
    <property type="entry name" value="PGBD-like_sf"/>
</dbReference>
<feature type="compositionally biased region" description="Low complexity" evidence="1">
    <location>
        <begin position="98"/>
        <end position="109"/>
    </location>
</feature>
<comment type="caution">
    <text evidence="4">The sequence shown here is derived from an EMBL/GenBank/DDBJ whole genome shotgun (WGS) entry which is preliminary data.</text>
</comment>
<evidence type="ECO:0000259" key="3">
    <source>
        <dbReference type="Pfam" id="PF01471"/>
    </source>
</evidence>
<feature type="compositionally biased region" description="Low complexity" evidence="1">
    <location>
        <begin position="404"/>
        <end position="476"/>
    </location>
</feature>
<evidence type="ECO:0000313" key="5">
    <source>
        <dbReference type="Proteomes" id="UP001445472"/>
    </source>
</evidence>
<feature type="compositionally biased region" description="Low complexity" evidence="1">
    <location>
        <begin position="235"/>
        <end position="245"/>
    </location>
</feature>
<dbReference type="InterPro" id="IPR036366">
    <property type="entry name" value="PGBDSf"/>
</dbReference>
<feature type="compositionally biased region" description="Pro residues" evidence="1">
    <location>
        <begin position="121"/>
        <end position="148"/>
    </location>
</feature>
<feature type="compositionally biased region" description="Low complexity" evidence="1">
    <location>
        <begin position="162"/>
        <end position="176"/>
    </location>
</feature>
<dbReference type="SUPFAM" id="SSF47090">
    <property type="entry name" value="PGBD-like"/>
    <property type="match status" value="1"/>
</dbReference>
<feature type="compositionally biased region" description="Low complexity" evidence="1">
    <location>
        <begin position="314"/>
        <end position="323"/>
    </location>
</feature>
<dbReference type="EMBL" id="JBEPBX010000041">
    <property type="protein sequence ID" value="MER6617612.1"/>
    <property type="molecule type" value="Genomic_DNA"/>
</dbReference>
<accession>A0ABV1V3J9</accession>
<keyword evidence="2" id="KW-1133">Transmembrane helix</keyword>
<keyword evidence="5" id="KW-1185">Reference proteome</keyword>
<dbReference type="Proteomes" id="UP001445472">
    <property type="component" value="Unassembled WGS sequence"/>
</dbReference>
<organism evidence="4 5">
    <name type="scientific">Streptomyces xantholiticus</name>
    <dbReference type="NCBI Taxonomy" id="68285"/>
    <lineage>
        <taxon>Bacteria</taxon>
        <taxon>Bacillati</taxon>
        <taxon>Actinomycetota</taxon>
        <taxon>Actinomycetes</taxon>
        <taxon>Kitasatosporales</taxon>
        <taxon>Streptomycetaceae</taxon>
        <taxon>Streptomyces</taxon>
    </lineage>
</organism>
<keyword evidence="2" id="KW-0812">Transmembrane</keyword>
<proteinExistence type="predicted"/>
<evidence type="ECO:0000256" key="1">
    <source>
        <dbReference type="SAM" id="MobiDB-lite"/>
    </source>
</evidence>
<feature type="region of interest" description="Disordered" evidence="1">
    <location>
        <begin position="63"/>
        <end position="362"/>
    </location>
</feature>
<name>A0ABV1V3J9_9ACTN</name>
<dbReference type="InterPro" id="IPR002477">
    <property type="entry name" value="Peptidoglycan-bd-like"/>
</dbReference>
<dbReference type="Pfam" id="PF01471">
    <property type="entry name" value="PG_binding_1"/>
    <property type="match status" value="1"/>
</dbReference>
<protein>
    <submittedName>
        <fullName evidence="4">Peptidoglycan-binding protein</fullName>
    </submittedName>
</protein>